<evidence type="ECO:0000313" key="1">
    <source>
        <dbReference type="EMBL" id="ALE08411.1"/>
    </source>
</evidence>
<organism evidence="1 2">
    <name type="scientific">Bifidobacterium longum subsp. infantis</name>
    <dbReference type="NCBI Taxonomy" id="1682"/>
    <lineage>
        <taxon>Bacteria</taxon>
        <taxon>Bacillati</taxon>
        <taxon>Actinomycetota</taxon>
        <taxon>Actinomycetes</taxon>
        <taxon>Bifidobacteriales</taxon>
        <taxon>Bifidobacteriaceae</taxon>
        <taxon>Bifidobacterium</taxon>
    </lineage>
</organism>
<dbReference type="EMBL" id="CP010411">
    <property type="protein sequence ID" value="ALE08411.1"/>
    <property type="molecule type" value="Genomic_DNA"/>
</dbReference>
<protein>
    <submittedName>
        <fullName evidence="1">Uncharacterized protein</fullName>
    </submittedName>
</protein>
<proteinExistence type="predicted"/>
<name>A0A0M3T5L1_BIFLI</name>
<evidence type="ECO:0000313" key="2">
    <source>
        <dbReference type="Proteomes" id="UP000067206"/>
    </source>
</evidence>
<dbReference type="PATRIC" id="fig|1682.24.peg.336"/>
<sequence length="49" mass="5816">MRNIEQILTLFGDLVLFVHFLPKITCLQTTQSDNFFKSSFQKYSFSPHF</sequence>
<reference evidence="1 2" key="1">
    <citation type="submission" date="2014-12" db="EMBL/GenBank/DDBJ databases">
        <title>Complete genome sequence of Bifidobacterium longum subsp. infantis BT1.</title>
        <authorList>
            <person name="Kim J.F."/>
            <person name="Kwak M.-J."/>
        </authorList>
    </citation>
    <scope>NUCLEOTIDE SEQUENCE [LARGE SCALE GENOMIC DNA]</scope>
    <source>
        <strain evidence="1 2">BT1</strain>
    </source>
</reference>
<gene>
    <name evidence="1" type="ORF">RY67_338</name>
</gene>
<accession>A0A0M3T5L1</accession>
<dbReference type="Proteomes" id="UP000067206">
    <property type="component" value="Chromosome"/>
</dbReference>
<dbReference type="AlphaFoldDB" id="A0A0M3T5L1"/>